<evidence type="ECO:0000313" key="3">
    <source>
        <dbReference type="EMBL" id="GID61641.1"/>
    </source>
</evidence>
<feature type="region of interest" description="Disordered" evidence="1">
    <location>
        <begin position="202"/>
        <end position="222"/>
    </location>
</feature>
<evidence type="ECO:0000256" key="1">
    <source>
        <dbReference type="SAM" id="MobiDB-lite"/>
    </source>
</evidence>
<gene>
    <name evidence="3" type="ORF">Aco03nite_100450</name>
</gene>
<dbReference type="Gene3D" id="3.30.450.40">
    <property type="match status" value="1"/>
</dbReference>
<keyword evidence="4" id="KW-1185">Reference proteome</keyword>
<keyword evidence="2" id="KW-0812">Transmembrane</keyword>
<feature type="transmembrane region" description="Helical" evidence="2">
    <location>
        <begin position="21"/>
        <end position="43"/>
    </location>
</feature>
<dbReference type="SUPFAM" id="SSF55781">
    <property type="entry name" value="GAF domain-like"/>
    <property type="match status" value="1"/>
</dbReference>
<sequence>MGALEAIRQLIRQGYRARPENLAGMALQAAELLGVTTLVIYVVDHQQRELLPLSSTRSPAGPAIAIDGTLAGRAYSTIVPAPGTLDTGEHTLWVPLLDGSERMGVLHATASGPLDEQSVTDLTTVAAMIGELVVTGDLYSDTIERLRRREPMRLAAEMLRARLPPLTFATSRTVIAGILEPCYDVGGDAFDFAVNGDTAHLASSTPSGTAPPVACAPSSWPP</sequence>
<dbReference type="InterPro" id="IPR029016">
    <property type="entry name" value="GAF-like_dom_sf"/>
</dbReference>
<keyword evidence="2" id="KW-1133">Transmembrane helix</keyword>
<dbReference type="Proteomes" id="UP000612282">
    <property type="component" value="Unassembled WGS sequence"/>
</dbReference>
<name>A0ABQ3XT17_9ACTN</name>
<keyword evidence="2" id="KW-0472">Membrane</keyword>
<evidence type="ECO:0000256" key="2">
    <source>
        <dbReference type="SAM" id="Phobius"/>
    </source>
</evidence>
<organism evidence="3 4">
    <name type="scientific">Actinoplanes couchii</name>
    <dbReference type="NCBI Taxonomy" id="403638"/>
    <lineage>
        <taxon>Bacteria</taxon>
        <taxon>Bacillati</taxon>
        <taxon>Actinomycetota</taxon>
        <taxon>Actinomycetes</taxon>
        <taxon>Micromonosporales</taxon>
        <taxon>Micromonosporaceae</taxon>
        <taxon>Actinoplanes</taxon>
    </lineage>
</organism>
<evidence type="ECO:0008006" key="5">
    <source>
        <dbReference type="Google" id="ProtNLM"/>
    </source>
</evidence>
<proteinExistence type="predicted"/>
<accession>A0ABQ3XT17</accession>
<comment type="caution">
    <text evidence="3">The sequence shown here is derived from an EMBL/GenBank/DDBJ whole genome shotgun (WGS) entry which is preliminary data.</text>
</comment>
<dbReference type="RefSeq" id="WP_239146092.1">
    <property type="nucleotide sequence ID" value="NZ_BAAAQE010000002.1"/>
</dbReference>
<reference evidence="3 4" key="1">
    <citation type="submission" date="2021-01" db="EMBL/GenBank/DDBJ databases">
        <title>Whole genome shotgun sequence of Actinoplanes couchii NBRC 106145.</title>
        <authorList>
            <person name="Komaki H."/>
            <person name="Tamura T."/>
        </authorList>
    </citation>
    <scope>NUCLEOTIDE SEQUENCE [LARGE SCALE GENOMIC DNA]</scope>
    <source>
        <strain evidence="3 4">NBRC 106145</strain>
    </source>
</reference>
<dbReference type="EMBL" id="BOMG01000131">
    <property type="protein sequence ID" value="GID61641.1"/>
    <property type="molecule type" value="Genomic_DNA"/>
</dbReference>
<evidence type="ECO:0000313" key="4">
    <source>
        <dbReference type="Proteomes" id="UP000612282"/>
    </source>
</evidence>
<protein>
    <recommendedName>
        <fullName evidence="5">GAF domain-containing protein</fullName>
    </recommendedName>
</protein>